<evidence type="ECO:0000313" key="5">
    <source>
        <dbReference type="EMBL" id="KAK7485833.1"/>
    </source>
</evidence>
<organism evidence="5 6">
    <name type="scientific">Batillaria attramentaria</name>
    <dbReference type="NCBI Taxonomy" id="370345"/>
    <lineage>
        <taxon>Eukaryota</taxon>
        <taxon>Metazoa</taxon>
        <taxon>Spiralia</taxon>
        <taxon>Lophotrochozoa</taxon>
        <taxon>Mollusca</taxon>
        <taxon>Gastropoda</taxon>
        <taxon>Caenogastropoda</taxon>
        <taxon>Sorbeoconcha</taxon>
        <taxon>Cerithioidea</taxon>
        <taxon>Batillariidae</taxon>
        <taxon>Batillaria</taxon>
    </lineage>
</organism>
<proteinExistence type="inferred from homology"/>
<dbReference type="Pfam" id="PF12796">
    <property type="entry name" value="Ank_2"/>
    <property type="match status" value="1"/>
</dbReference>
<dbReference type="EMBL" id="JACVVK020000188">
    <property type="protein sequence ID" value="KAK7485833.1"/>
    <property type="molecule type" value="Genomic_DNA"/>
</dbReference>
<evidence type="ECO:0000256" key="1">
    <source>
        <dbReference type="ARBA" id="ARBA00005949"/>
    </source>
</evidence>
<dbReference type="Proteomes" id="UP001519460">
    <property type="component" value="Unassembled WGS sequence"/>
</dbReference>
<dbReference type="PROSITE" id="PS50088">
    <property type="entry name" value="ANK_REPEAT"/>
    <property type="match status" value="2"/>
</dbReference>
<dbReference type="PANTHER" id="PTHR24136:SF15">
    <property type="entry name" value="ANK_REP_REGION DOMAIN-CONTAINING PROTEIN"/>
    <property type="match status" value="1"/>
</dbReference>
<protein>
    <submittedName>
        <fullName evidence="5">Uncharacterized protein</fullName>
    </submittedName>
</protein>
<name>A0ABD0KFC2_9CAEN</name>
<dbReference type="PANTHER" id="PTHR24136">
    <property type="entry name" value="SOWAH (DROSOPHILA) HOMOLOG"/>
    <property type="match status" value="1"/>
</dbReference>
<reference evidence="5 6" key="1">
    <citation type="journal article" date="2023" name="Sci. Data">
        <title>Genome assembly of the Korean intertidal mud-creeper Batillaria attramentaria.</title>
        <authorList>
            <person name="Patra A.K."/>
            <person name="Ho P.T."/>
            <person name="Jun S."/>
            <person name="Lee S.J."/>
            <person name="Kim Y."/>
            <person name="Won Y.J."/>
        </authorList>
    </citation>
    <scope>NUCLEOTIDE SEQUENCE [LARGE SCALE GENOMIC DNA]</scope>
    <source>
        <strain evidence="5">Wonlab-2016</strain>
    </source>
</reference>
<keyword evidence="3 4" id="KW-0040">ANK repeat</keyword>
<dbReference type="InterPro" id="IPR002110">
    <property type="entry name" value="Ankyrin_rpt"/>
</dbReference>
<evidence type="ECO:0000256" key="3">
    <source>
        <dbReference type="ARBA" id="ARBA00023043"/>
    </source>
</evidence>
<feature type="repeat" description="ANK" evidence="4">
    <location>
        <begin position="47"/>
        <end position="76"/>
    </location>
</feature>
<evidence type="ECO:0000256" key="4">
    <source>
        <dbReference type="PROSITE-ProRule" id="PRU00023"/>
    </source>
</evidence>
<dbReference type="InterPro" id="IPR051573">
    <property type="entry name" value="Ankyrin-SOCS_box_domain"/>
</dbReference>
<dbReference type="Gene3D" id="1.25.40.20">
    <property type="entry name" value="Ankyrin repeat-containing domain"/>
    <property type="match status" value="1"/>
</dbReference>
<dbReference type="SMART" id="SM00248">
    <property type="entry name" value="ANK"/>
    <property type="match status" value="3"/>
</dbReference>
<gene>
    <name evidence="5" type="ORF">BaRGS_00022933</name>
</gene>
<accession>A0ABD0KFC2</accession>
<feature type="repeat" description="ANK" evidence="4">
    <location>
        <begin position="77"/>
        <end position="109"/>
    </location>
</feature>
<keyword evidence="6" id="KW-1185">Reference proteome</keyword>
<sequence>MALPRRVGDASLPAVPVRDCASVIRVLAVFRQRAEKEIISRKTCECTDLRMAAAAGHRDCVVRLLSNGADVNMSDDSGCTPLHIAVMSGRIVCAEVLLRHGADPDGDARTGTSPVSEATLIGRPDIVKLLLKYNARSVLQRTSRKGSFFTLDLVREALVRRCYSCVKVLLAAGGRPPHTQRAACPFTKSLESLYHTAVRHDCGARFGRLLFEFGLVPWVADSSGVYPWDPRVWRGLDPSPESDEMLAFIKRVSAEPRSLTSCCRVSVWSHVTSLGKTAADLGNLNNVPDSMRRYLTFAEL</sequence>
<dbReference type="AlphaFoldDB" id="A0ABD0KFC2"/>
<dbReference type="SUPFAM" id="SSF48403">
    <property type="entry name" value="Ankyrin repeat"/>
    <property type="match status" value="1"/>
</dbReference>
<dbReference type="InterPro" id="IPR036770">
    <property type="entry name" value="Ankyrin_rpt-contain_sf"/>
</dbReference>
<comment type="similarity">
    <text evidence="1">Belongs to the ankyrin SOCS box (ASB) family.</text>
</comment>
<evidence type="ECO:0000256" key="2">
    <source>
        <dbReference type="ARBA" id="ARBA00022737"/>
    </source>
</evidence>
<comment type="caution">
    <text evidence="5">The sequence shown here is derived from an EMBL/GenBank/DDBJ whole genome shotgun (WGS) entry which is preliminary data.</text>
</comment>
<evidence type="ECO:0000313" key="6">
    <source>
        <dbReference type="Proteomes" id="UP001519460"/>
    </source>
</evidence>
<keyword evidence="2" id="KW-0677">Repeat</keyword>
<dbReference type="PROSITE" id="PS50297">
    <property type="entry name" value="ANK_REP_REGION"/>
    <property type="match status" value="2"/>
</dbReference>